<sequence>MAFLQQRSTPTSRRATPFATSSPSSASRPTATCASLSPTSTRPSRAAGTRTRPRRRLLVRPRATSAPPLSAARTRSCRTRVMATTTTTCRHHSPPVGPRPPPLPPCLSRHLRPPAKGTRAQTRTTLTSTWPSSTTPSRCFSSGRRPSRPYCSDATATKTLSRSSGRDFPRDGQLEGGGVVFARNSSLVHSLPPSCVYR</sequence>
<evidence type="ECO:0000313" key="2">
    <source>
        <dbReference type="EMBL" id="TNY21464.1"/>
    </source>
</evidence>
<feature type="compositionally biased region" description="Low complexity" evidence="1">
    <location>
        <begin position="118"/>
        <end position="138"/>
    </location>
</feature>
<reference evidence="2 3" key="1">
    <citation type="submission" date="2019-03" db="EMBL/GenBank/DDBJ databases">
        <title>Rhodosporidium diobovatum UCD-FST 08-225 genome sequencing, assembly, and annotation.</title>
        <authorList>
            <person name="Fakankun I.U."/>
            <person name="Fristensky B."/>
            <person name="Levin D.B."/>
        </authorList>
    </citation>
    <scope>NUCLEOTIDE SEQUENCE [LARGE SCALE GENOMIC DNA]</scope>
    <source>
        <strain evidence="2 3">UCD-FST 08-225</strain>
    </source>
</reference>
<evidence type="ECO:0000256" key="1">
    <source>
        <dbReference type="SAM" id="MobiDB-lite"/>
    </source>
</evidence>
<protein>
    <submittedName>
        <fullName evidence="2">Uncharacterized protein</fullName>
    </submittedName>
</protein>
<feature type="region of interest" description="Disordered" evidence="1">
    <location>
        <begin position="1"/>
        <end position="54"/>
    </location>
</feature>
<dbReference type="Proteomes" id="UP000311382">
    <property type="component" value="Unassembled WGS sequence"/>
</dbReference>
<evidence type="ECO:0000313" key="3">
    <source>
        <dbReference type="Proteomes" id="UP000311382"/>
    </source>
</evidence>
<keyword evidence="3" id="KW-1185">Reference proteome</keyword>
<dbReference type="EMBL" id="SOZI01000043">
    <property type="protein sequence ID" value="TNY21464.1"/>
    <property type="molecule type" value="Genomic_DNA"/>
</dbReference>
<gene>
    <name evidence="2" type="ORF">DMC30DRAFT_201575</name>
</gene>
<name>A0A5C5FZG0_9BASI</name>
<feature type="compositionally biased region" description="Polar residues" evidence="1">
    <location>
        <begin position="154"/>
        <end position="163"/>
    </location>
</feature>
<comment type="caution">
    <text evidence="2">The sequence shown here is derived from an EMBL/GenBank/DDBJ whole genome shotgun (WGS) entry which is preliminary data.</text>
</comment>
<proteinExistence type="predicted"/>
<accession>A0A5C5FZG0</accession>
<feature type="region of interest" description="Disordered" evidence="1">
    <location>
        <begin position="113"/>
        <end position="171"/>
    </location>
</feature>
<dbReference type="AlphaFoldDB" id="A0A5C5FZG0"/>
<organism evidence="2 3">
    <name type="scientific">Rhodotorula diobovata</name>
    <dbReference type="NCBI Taxonomy" id="5288"/>
    <lineage>
        <taxon>Eukaryota</taxon>
        <taxon>Fungi</taxon>
        <taxon>Dikarya</taxon>
        <taxon>Basidiomycota</taxon>
        <taxon>Pucciniomycotina</taxon>
        <taxon>Microbotryomycetes</taxon>
        <taxon>Sporidiobolales</taxon>
        <taxon>Sporidiobolaceae</taxon>
        <taxon>Rhodotorula</taxon>
    </lineage>
</organism>
<feature type="compositionally biased region" description="Polar residues" evidence="1">
    <location>
        <begin position="1"/>
        <end position="14"/>
    </location>
</feature>
<feature type="compositionally biased region" description="Low complexity" evidence="1">
    <location>
        <begin position="15"/>
        <end position="50"/>
    </location>
</feature>